<dbReference type="PANTHER" id="PTHR12561:SF3">
    <property type="entry name" value="LIPOYLTRANSFERASE 1, MITOCHONDRIAL"/>
    <property type="match status" value="1"/>
</dbReference>
<dbReference type="Pfam" id="PF21948">
    <property type="entry name" value="LplA-B_cat"/>
    <property type="match status" value="1"/>
</dbReference>
<evidence type="ECO:0000256" key="1">
    <source>
        <dbReference type="ARBA" id="ARBA00005085"/>
    </source>
</evidence>
<dbReference type="InterPro" id="IPR045864">
    <property type="entry name" value="aa-tRNA-synth_II/BPL/LPL"/>
</dbReference>
<dbReference type="SUPFAM" id="SSF55681">
    <property type="entry name" value="Class II aaRS and biotin synthetases"/>
    <property type="match status" value="1"/>
</dbReference>
<dbReference type="SUPFAM" id="SSF82649">
    <property type="entry name" value="SufE/NifU"/>
    <property type="match status" value="1"/>
</dbReference>
<comment type="pathway">
    <text evidence="2">Protein modification; protein lipoylation via exogenous pathway; protein N(6)-(lipoyl)lysine from lipoate: step 1/2.</text>
</comment>
<dbReference type="OrthoDB" id="9788148at2"/>
<dbReference type="AlphaFoldDB" id="A0A3M8BCH7"/>
<dbReference type="Proteomes" id="UP000268829">
    <property type="component" value="Unassembled WGS sequence"/>
</dbReference>
<evidence type="ECO:0000256" key="3">
    <source>
        <dbReference type="ARBA" id="ARBA00012367"/>
    </source>
</evidence>
<proteinExistence type="predicted"/>
<evidence type="ECO:0000256" key="4">
    <source>
        <dbReference type="ARBA" id="ARBA00022598"/>
    </source>
</evidence>
<evidence type="ECO:0000313" key="9">
    <source>
        <dbReference type="EMBL" id="RNB61144.1"/>
    </source>
</evidence>
<organism evidence="9 10">
    <name type="scientific">Brevibacillus gelatini</name>
    <dbReference type="NCBI Taxonomy" id="1655277"/>
    <lineage>
        <taxon>Bacteria</taxon>
        <taxon>Bacillati</taxon>
        <taxon>Bacillota</taxon>
        <taxon>Bacilli</taxon>
        <taxon>Bacillales</taxon>
        <taxon>Paenibacillaceae</taxon>
        <taxon>Brevibacillus</taxon>
    </lineage>
</organism>
<dbReference type="UniPathway" id="UPA00537">
    <property type="reaction ID" value="UER00594"/>
</dbReference>
<dbReference type="GO" id="GO:0009249">
    <property type="term" value="P:protein lipoylation"/>
    <property type="evidence" value="ECO:0007669"/>
    <property type="project" value="InterPro"/>
</dbReference>
<keyword evidence="4 9" id="KW-0436">Ligase</keyword>
<dbReference type="InterPro" id="IPR004143">
    <property type="entry name" value="BPL_LPL_catalytic"/>
</dbReference>
<feature type="domain" description="BPL/LPL catalytic" evidence="8">
    <location>
        <begin position="27"/>
        <end position="214"/>
    </location>
</feature>
<dbReference type="EC" id="6.3.1.20" evidence="3"/>
<keyword evidence="10" id="KW-1185">Reference proteome</keyword>
<keyword evidence="5" id="KW-0547">Nucleotide-binding</keyword>
<dbReference type="InterPro" id="IPR004562">
    <property type="entry name" value="LipoylTrfase_LipoateP_Ligase"/>
</dbReference>
<dbReference type="EMBL" id="RHHS01000008">
    <property type="protein sequence ID" value="RNB61144.1"/>
    <property type="molecule type" value="Genomic_DNA"/>
</dbReference>
<dbReference type="Gene3D" id="3.30.390.50">
    <property type="entry name" value="CO dehydrogenase flavoprotein, C-terminal domain"/>
    <property type="match status" value="1"/>
</dbReference>
<evidence type="ECO:0000313" key="10">
    <source>
        <dbReference type="Proteomes" id="UP000268829"/>
    </source>
</evidence>
<dbReference type="Gene3D" id="3.30.930.10">
    <property type="entry name" value="Bira Bifunctional Protein, Domain 2"/>
    <property type="match status" value="1"/>
</dbReference>
<dbReference type="RefSeq" id="WP_122903094.1">
    <property type="nucleotide sequence ID" value="NZ_RHHS01000008.1"/>
</dbReference>
<evidence type="ECO:0000256" key="7">
    <source>
        <dbReference type="ARBA" id="ARBA00048037"/>
    </source>
</evidence>
<dbReference type="InterPro" id="IPR019491">
    <property type="entry name" value="Lipoate_protein_ligase_C"/>
</dbReference>
<keyword evidence="6" id="KW-0067">ATP-binding</keyword>
<dbReference type="Pfam" id="PF10437">
    <property type="entry name" value="Lip_prot_lig_C"/>
    <property type="match status" value="1"/>
</dbReference>
<comment type="catalytic activity">
    <reaction evidence="7">
        <text>L-lysyl-[lipoyl-carrier protein] + (R)-lipoate + ATP = N(6)-[(R)-lipoyl]-L-lysyl-[lipoyl-carrier protein] + AMP + diphosphate + H(+)</text>
        <dbReference type="Rhea" id="RHEA:49288"/>
        <dbReference type="Rhea" id="RHEA-COMP:10500"/>
        <dbReference type="Rhea" id="RHEA-COMP:10502"/>
        <dbReference type="ChEBI" id="CHEBI:15378"/>
        <dbReference type="ChEBI" id="CHEBI:29969"/>
        <dbReference type="ChEBI" id="CHEBI:30616"/>
        <dbReference type="ChEBI" id="CHEBI:33019"/>
        <dbReference type="ChEBI" id="CHEBI:83088"/>
        <dbReference type="ChEBI" id="CHEBI:83099"/>
        <dbReference type="ChEBI" id="CHEBI:456215"/>
        <dbReference type="EC" id="6.3.1.20"/>
    </reaction>
</comment>
<protein>
    <recommendedName>
        <fullName evidence="3">lipoate--protein ligase</fullName>
        <ecNumber evidence="3">6.3.1.20</ecNumber>
    </recommendedName>
</protein>
<dbReference type="FunFam" id="3.30.930.10:FF:000072">
    <property type="entry name" value="Lipoate--protein ligase"/>
    <property type="match status" value="1"/>
</dbReference>
<comment type="caution">
    <text evidence="9">The sequence shown here is derived from an EMBL/GenBank/DDBJ whole genome shotgun (WGS) entry which is preliminary data.</text>
</comment>
<dbReference type="GO" id="GO:0016979">
    <property type="term" value="F:lipoate-protein ligase activity"/>
    <property type="evidence" value="ECO:0007669"/>
    <property type="project" value="UniProtKB-EC"/>
</dbReference>
<dbReference type="GO" id="GO:0017118">
    <property type="term" value="F:lipoyltransferase activity"/>
    <property type="evidence" value="ECO:0007669"/>
    <property type="project" value="TreeGrafter"/>
</dbReference>
<accession>A0A3M8BCH7</accession>
<dbReference type="CDD" id="cd16443">
    <property type="entry name" value="LplA"/>
    <property type="match status" value="1"/>
</dbReference>
<evidence type="ECO:0000259" key="8">
    <source>
        <dbReference type="PROSITE" id="PS51733"/>
    </source>
</evidence>
<gene>
    <name evidence="9" type="ORF">EDM57_01925</name>
</gene>
<reference evidence="9 10" key="1">
    <citation type="submission" date="2018-10" db="EMBL/GenBank/DDBJ databases">
        <title>Phylogenomics of Brevibacillus.</title>
        <authorList>
            <person name="Dunlap C."/>
        </authorList>
    </citation>
    <scope>NUCLEOTIDE SEQUENCE [LARGE SCALE GENOMIC DNA]</scope>
    <source>
        <strain evidence="9 10">DSM 100115</strain>
    </source>
</reference>
<dbReference type="NCBIfam" id="TIGR00545">
    <property type="entry name" value="lipoyltrans"/>
    <property type="match status" value="1"/>
</dbReference>
<evidence type="ECO:0000256" key="5">
    <source>
        <dbReference type="ARBA" id="ARBA00022741"/>
    </source>
</evidence>
<evidence type="ECO:0000256" key="2">
    <source>
        <dbReference type="ARBA" id="ARBA00005124"/>
    </source>
</evidence>
<dbReference type="PANTHER" id="PTHR12561">
    <property type="entry name" value="LIPOATE-PROTEIN LIGASE"/>
    <property type="match status" value="1"/>
</dbReference>
<comment type="pathway">
    <text evidence="1">Protein modification; protein lipoylation via exogenous pathway; protein N(6)-(lipoyl)lysine from lipoate: step 2/2.</text>
</comment>
<dbReference type="GO" id="GO:0005524">
    <property type="term" value="F:ATP binding"/>
    <property type="evidence" value="ECO:0007669"/>
    <property type="project" value="UniProtKB-KW"/>
</dbReference>
<name>A0A3M8BCH7_9BACL</name>
<dbReference type="GO" id="GO:0005737">
    <property type="term" value="C:cytoplasm"/>
    <property type="evidence" value="ECO:0007669"/>
    <property type="project" value="TreeGrafter"/>
</dbReference>
<dbReference type="PROSITE" id="PS51733">
    <property type="entry name" value="BPL_LPL_CATALYTIC"/>
    <property type="match status" value="1"/>
</dbReference>
<evidence type="ECO:0000256" key="6">
    <source>
        <dbReference type="ARBA" id="ARBA00022840"/>
    </source>
</evidence>
<sequence>MKFIDNQGITDPRINLAIEEYALKHLPASEDYLLFYINEPSIIIGKNQNTIEEINSAYVEENNIHVVRRLSGGGAVYHDLGNLNFSFITNDDGESFHNFRKFTEPVVQALKKLGVEAELTGRNDIQVGERKISGNAQYSTKGRMFSHGTLLFDSEIENVVSALKVNADKIQSKGIKSIRSRVANISEFLPQPMTIEQFRLAILHSIFGEGQVEEYNLTDEDWVKIHELSKARYQSWDWNYGKSPKSNYRQSKRFDNIGSIEVQLDIEKGKIKAAKIYGDFFGVKDVAELEERLIDTPYDRASVSARLAEVNLQEFFGNLDREAFVSLLIV</sequence>